<dbReference type="GO" id="GO:0016020">
    <property type="term" value="C:membrane"/>
    <property type="evidence" value="ECO:0007669"/>
    <property type="project" value="UniProtKB-SubCell"/>
</dbReference>
<keyword evidence="7" id="KW-0443">Lipid metabolism</keyword>
<feature type="transmembrane region" description="Helical" evidence="12">
    <location>
        <begin position="82"/>
        <end position="100"/>
    </location>
</feature>
<keyword evidence="5 12" id="KW-0812">Transmembrane</keyword>
<evidence type="ECO:0000256" key="5">
    <source>
        <dbReference type="ARBA" id="ARBA00022692"/>
    </source>
</evidence>
<evidence type="ECO:0000256" key="1">
    <source>
        <dbReference type="ARBA" id="ARBA00004141"/>
    </source>
</evidence>
<keyword evidence="6 12" id="KW-1133">Transmembrane helix</keyword>
<name>A0A0S6VQA1_9BACT</name>
<sequence length="207" mass="22854">MNTNISNAITRAFASYTSMNIPNILTISRVIAIPFFIIALMYGYNGVALAIFVISGMTDAFDGFIARAYHQRTTIGAFLDPLADKLLLTSTVVSLSLVSVPNALPLWFAVTLISRDIIITVGIAALFMLGVKFPIAPSIIGKLTTFLQVALISIVLFYNYIGTPRPDLIRPFCWITFAVTVSSGLEYVYRGIRLFNSNSENIERREQ</sequence>
<evidence type="ECO:0000256" key="11">
    <source>
        <dbReference type="RuleBase" id="RU003750"/>
    </source>
</evidence>
<evidence type="ECO:0000256" key="2">
    <source>
        <dbReference type="ARBA" id="ARBA00010441"/>
    </source>
</evidence>
<accession>A0A0S6VQA1</accession>
<keyword evidence="14" id="KW-1185">Reference proteome</keyword>
<dbReference type="PROSITE" id="PS00379">
    <property type="entry name" value="CDP_ALCOHOL_P_TRANSF"/>
    <property type="match status" value="1"/>
</dbReference>
<dbReference type="PIRSF" id="PIRSF000847">
    <property type="entry name" value="Phos_ph_gly_syn"/>
    <property type="match status" value="1"/>
</dbReference>
<dbReference type="InterPro" id="IPR048254">
    <property type="entry name" value="CDP_ALCOHOL_P_TRANSF_CS"/>
</dbReference>
<gene>
    <name evidence="13" type="ORF">U14_00543</name>
</gene>
<organism evidence="13">
    <name type="scientific">Candidatus Moduliflexus flocculans</name>
    <dbReference type="NCBI Taxonomy" id="1499966"/>
    <lineage>
        <taxon>Bacteria</taxon>
        <taxon>Candidatus Moduliflexota</taxon>
        <taxon>Candidatus Moduliflexia</taxon>
        <taxon>Candidatus Moduliflexales</taxon>
        <taxon>Candidatus Moduliflexaceae</taxon>
    </lineage>
</organism>
<dbReference type="Gene3D" id="1.20.120.1760">
    <property type="match status" value="1"/>
</dbReference>
<dbReference type="InterPro" id="IPR004570">
    <property type="entry name" value="Phosphatidylglycerol_P_synth"/>
</dbReference>
<keyword evidence="10" id="KW-1208">Phospholipid metabolism</keyword>
<evidence type="ECO:0000313" key="13">
    <source>
        <dbReference type="EMBL" id="GAK49322.1"/>
    </source>
</evidence>
<evidence type="ECO:0000256" key="6">
    <source>
        <dbReference type="ARBA" id="ARBA00022989"/>
    </source>
</evidence>
<dbReference type="HOGENOM" id="CLU_051314_6_2_0"/>
<dbReference type="STRING" id="1499966.U14_00543"/>
<protein>
    <submittedName>
        <fullName evidence="13">CDP-diacylglycerol--glycerol-3-phosphate 3-phosphatidyltransferase</fullName>
    </submittedName>
</protein>
<dbReference type="PANTHER" id="PTHR14269:SF11">
    <property type="entry name" value="CDP-DIACYLGLYCEROL--GLYCEROL-3-PHOSPHATE 3-PHOSPHATIDYLTRANSFERASE"/>
    <property type="match status" value="1"/>
</dbReference>
<evidence type="ECO:0000256" key="4">
    <source>
        <dbReference type="ARBA" id="ARBA00022679"/>
    </source>
</evidence>
<keyword evidence="8 12" id="KW-0472">Membrane</keyword>
<comment type="subcellular location">
    <subcellularLocation>
        <location evidence="1">Membrane</location>
        <topology evidence="1">Multi-pass membrane protein</topology>
    </subcellularLocation>
</comment>
<dbReference type="GO" id="GO:0046474">
    <property type="term" value="P:glycerophospholipid biosynthetic process"/>
    <property type="evidence" value="ECO:0007669"/>
    <property type="project" value="TreeGrafter"/>
</dbReference>
<proteinExistence type="inferred from homology"/>
<dbReference type="InterPro" id="IPR050324">
    <property type="entry name" value="CDP-alcohol_PTase-I"/>
</dbReference>
<comment type="similarity">
    <text evidence="2 11">Belongs to the CDP-alcohol phosphatidyltransferase class-I family.</text>
</comment>
<evidence type="ECO:0000256" key="10">
    <source>
        <dbReference type="ARBA" id="ARBA00023264"/>
    </source>
</evidence>
<dbReference type="Pfam" id="PF01066">
    <property type="entry name" value="CDP-OH_P_transf"/>
    <property type="match status" value="1"/>
</dbReference>
<evidence type="ECO:0000313" key="14">
    <source>
        <dbReference type="Proteomes" id="UP000030700"/>
    </source>
</evidence>
<keyword evidence="3" id="KW-0444">Lipid biosynthesis</keyword>
<feature type="transmembrane region" description="Helical" evidence="12">
    <location>
        <begin position="106"/>
        <end position="131"/>
    </location>
</feature>
<evidence type="ECO:0000256" key="3">
    <source>
        <dbReference type="ARBA" id="ARBA00022516"/>
    </source>
</evidence>
<reference evidence="13" key="1">
    <citation type="journal article" date="2015" name="PeerJ">
        <title>First genomic representation of candidate bacterial phylum KSB3 points to enhanced environmental sensing as a trigger of wastewater bulking.</title>
        <authorList>
            <person name="Sekiguchi Y."/>
            <person name="Ohashi A."/>
            <person name="Parks D.H."/>
            <person name="Yamauchi T."/>
            <person name="Tyson G.W."/>
            <person name="Hugenholtz P."/>
        </authorList>
    </citation>
    <scope>NUCLEOTIDE SEQUENCE [LARGE SCALE GENOMIC DNA]</scope>
</reference>
<keyword evidence="9" id="KW-0594">Phospholipid biosynthesis</keyword>
<evidence type="ECO:0000256" key="8">
    <source>
        <dbReference type="ARBA" id="ARBA00023136"/>
    </source>
</evidence>
<dbReference type="AlphaFoldDB" id="A0A0S6VQA1"/>
<dbReference type="InterPro" id="IPR043130">
    <property type="entry name" value="CDP-OH_PTrfase_TM_dom"/>
</dbReference>
<evidence type="ECO:0000256" key="7">
    <source>
        <dbReference type="ARBA" id="ARBA00023098"/>
    </source>
</evidence>
<evidence type="ECO:0000256" key="9">
    <source>
        <dbReference type="ARBA" id="ARBA00023209"/>
    </source>
</evidence>
<keyword evidence="4 11" id="KW-0808">Transferase</keyword>
<dbReference type="InterPro" id="IPR000462">
    <property type="entry name" value="CDP-OH_P_trans"/>
</dbReference>
<evidence type="ECO:0000256" key="12">
    <source>
        <dbReference type="SAM" id="Phobius"/>
    </source>
</evidence>
<feature type="transmembrane region" description="Helical" evidence="12">
    <location>
        <begin position="143"/>
        <end position="162"/>
    </location>
</feature>
<dbReference type="GO" id="GO:0008444">
    <property type="term" value="F:CDP-diacylglycerol-glycerol-3-phosphate 3-phosphatidyltransferase activity"/>
    <property type="evidence" value="ECO:0007669"/>
    <property type="project" value="InterPro"/>
</dbReference>
<dbReference type="Proteomes" id="UP000030700">
    <property type="component" value="Unassembled WGS sequence"/>
</dbReference>
<dbReference type="EMBL" id="DF820455">
    <property type="protein sequence ID" value="GAK49322.1"/>
    <property type="molecule type" value="Genomic_DNA"/>
</dbReference>
<dbReference type="PANTHER" id="PTHR14269">
    <property type="entry name" value="CDP-DIACYLGLYCEROL--GLYCEROL-3-PHOSPHATE 3-PHOSPHATIDYLTRANSFERASE-RELATED"/>
    <property type="match status" value="1"/>
</dbReference>